<dbReference type="Pfam" id="PF01546">
    <property type="entry name" value="Peptidase_M20"/>
    <property type="match status" value="1"/>
</dbReference>
<evidence type="ECO:0000256" key="3">
    <source>
        <dbReference type="ARBA" id="ARBA00022801"/>
    </source>
</evidence>
<dbReference type="Gene3D" id="3.40.630.10">
    <property type="entry name" value="Zn peptidases"/>
    <property type="match status" value="1"/>
</dbReference>
<dbReference type="EMBL" id="VBAN01000053">
    <property type="protein sequence ID" value="TMI84618.1"/>
    <property type="molecule type" value="Genomic_DNA"/>
</dbReference>
<dbReference type="PANTHER" id="PTHR43270:SF8">
    <property type="entry name" value="DI- AND TRIPEPTIDASE DUG2-RELATED"/>
    <property type="match status" value="1"/>
</dbReference>
<dbReference type="InterPro" id="IPR002933">
    <property type="entry name" value="Peptidase_M20"/>
</dbReference>
<evidence type="ECO:0000313" key="5">
    <source>
        <dbReference type="EMBL" id="TMI84618.1"/>
    </source>
</evidence>
<feature type="domain" description="Peptidase M20 dimerisation" evidence="4">
    <location>
        <begin position="192"/>
        <end position="349"/>
    </location>
</feature>
<dbReference type="AlphaFoldDB" id="A0A537JM58"/>
<dbReference type="InterPro" id="IPR051458">
    <property type="entry name" value="Cyt/Met_Dipeptidase"/>
</dbReference>
<dbReference type="InterPro" id="IPR011650">
    <property type="entry name" value="Peptidase_M20_dimer"/>
</dbReference>
<name>A0A537JM58_9BACT</name>
<dbReference type="GO" id="GO:0006508">
    <property type="term" value="P:proteolysis"/>
    <property type="evidence" value="ECO:0007669"/>
    <property type="project" value="UniProtKB-KW"/>
</dbReference>
<reference evidence="5 6" key="1">
    <citation type="journal article" date="2019" name="Nat. Microbiol.">
        <title>Mediterranean grassland soil C-N compound turnover is dependent on rainfall and depth, and is mediated by genomically divergent microorganisms.</title>
        <authorList>
            <person name="Diamond S."/>
            <person name="Andeer P.F."/>
            <person name="Li Z."/>
            <person name="Crits-Christoph A."/>
            <person name="Burstein D."/>
            <person name="Anantharaman K."/>
            <person name="Lane K.R."/>
            <person name="Thomas B.C."/>
            <person name="Pan C."/>
            <person name="Northen T.R."/>
            <person name="Banfield J.F."/>
        </authorList>
    </citation>
    <scope>NUCLEOTIDE SEQUENCE [LARGE SCALE GENOMIC DNA]</scope>
    <source>
        <strain evidence="5">NP_6</strain>
    </source>
</reference>
<dbReference type="Proteomes" id="UP000318093">
    <property type="component" value="Unassembled WGS sequence"/>
</dbReference>
<dbReference type="PANTHER" id="PTHR43270">
    <property type="entry name" value="BETA-ALA-HIS DIPEPTIDASE"/>
    <property type="match status" value="1"/>
</dbReference>
<sequence length="463" mass="49978">MSIERVRRHIDEHREEALDMLKDLVRQPSISAQDKGVKECAQVLADLLRRLGIAAEILPTATQPIVFGEIARDPAAYTLLCYGHYDVQPPEPLDLWQTPPFEPAVRDGRLYGRGTGDNKGQLIAHALAAHAWVEAAGGPPINLKFVFEGEEESGSPSLAGFIRAHQSRLAADLVYISDGGLHPSGAPTISLGNRGILGLTLVARGADRDNHSGNKGGVAPNPVWMLVHLLSSMVDPTGRVLIEGFYDHVRPIGATEQRLLATMDYDPKTFAATMGLETLPMDGPTYWTRIMLEPYCNINGFLSGYVGPGSKTIIPSTAECRLDIRLVVDQTTADILTKVRRHVAKVDPRVQVLARGFGTMEASRTAPEHPAVGVVADAIRRRRGVAPTINLASGGSLPNAVWPGVLGVDHIGVPYANADENNHSPNENLSLDRFYDGIHVSAEVFRALGDGAARGALPRRAAR</sequence>
<evidence type="ECO:0000313" key="6">
    <source>
        <dbReference type="Proteomes" id="UP000318093"/>
    </source>
</evidence>
<keyword evidence="2" id="KW-0479">Metal-binding</keyword>
<evidence type="ECO:0000256" key="2">
    <source>
        <dbReference type="ARBA" id="ARBA00022723"/>
    </source>
</evidence>
<comment type="caution">
    <text evidence="5">The sequence shown here is derived from an EMBL/GenBank/DDBJ whole genome shotgun (WGS) entry which is preliminary data.</text>
</comment>
<dbReference type="Gene3D" id="3.30.70.360">
    <property type="match status" value="1"/>
</dbReference>
<dbReference type="GO" id="GO:0008233">
    <property type="term" value="F:peptidase activity"/>
    <property type="evidence" value="ECO:0007669"/>
    <property type="project" value="UniProtKB-KW"/>
</dbReference>
<dbReference type="Pfam" id="PF07687">
    <property type="entry name" value="M20_dimer"/>
    <property type="match status" value="1"/>
</dbReference>
<protein>
    <submittedName>
        <fullName evidence="5">M20/M25/M40 family metallo-hydrolase</fullName>
    </submittedName>
</protein>
<accession>A0A537JM58</accession>
<keyword evidence="3 5" id="KW-0378">Hydrolase</keyword>
<dbReference type="GO" id="GO:0046872">
    <property type="term" value="F:metal ion binding"/>
    <property type="evidence" value="ECO:0007669"/>
    <property type="project" value="UniProtKB-KW"/>
</dbReference>
<evidence type="ECO:0000256" key="1">
    <source>
        <dbReference type="ARBA" id="ARBA00022670"/>
    </source>
</evidence>
<organism evidence="5 6">
    <name type="scientific">Candidatus Segetimicrobium genomatis</name>
    <dbReference type="NCBI Taxonomy" id="2569760"/>
    <lineage>
        <taxon>Bacteria</taxon>
        <taxon>Bacillati</taxon>
        <taxon>Candidatus Sysuimicrobiota</taxon>
        <taxon>Candidatus Sysuimicrobiia</taxon>
        <taxon>Candidatus Sysuimicrobiales</taxon>
        <taxon>Candidatus Segetimicrobiaceae</taxon>
        <taxon>Candidatus Segetimicrobium</taxon>
    </lineage>
</organism>
<keyword evidence="1" id="KW-0645">Protease</keyword>
<gene>
    <name evidence="5" type="ORF">E6H03_01685</name>
</gene>
<dbReference type="SUPFAM" id="SSF53187">
    <property type="entry name" value="Zn-dependent exopeptidases"/>
    <property type="match status" value="1"/>
</dbReference>
<evidence type="ECO:0000259" key="4">
    <source>
        <dbReference type="Pfam" id="PF07687"/>
    </source>
</evidence>
<dbReference type="NCBIfam" id="NF006579">
    <property type="entry name" value="PRK09104.1"/>
    <property type="match status" value="1"/>
</dbReference>
<proteinExistence type="predicted"/>